<organism evidence="1">
    <name type="scientific">Siphoviridae sp. ctqK313</name>
    <dbReference type="NCBI Taxonomy" id="2827946"/>
    <lineage>
        <taxon>Viruses</taxon>
        <taxon>Duplodnaviria</taxon>
        <taxon>Heunggongvirae</taxon>
        <taxon>Uroviricota</taxon>
        <taxon>Caudoviricetes</taxon>
    </lineage>
</organism>
<accession>A0A8S5TAF1</accession>
<evidence type="ECO:0000313" key="1">
    <source>
        <dbReference type="EMBL" id="DAF60301.1"/>
    </source>
</evidence>
<proteinExistence type="predicted"/>
<dbReference type="EMBL" id="BK032785">
    <property type="protein sequence ID" value="DAF60301.1"/>
    <property type="molecule type" value="Genomic_DNA"/>
</dbReference>
<sequence length="41" mass="4804">MGKWLDKHTERCASMVTDYQSFTDIRISLICYLHLLEGSQL</sequence>
<protein>
    <submittedName>
        <fullName evidence="1">Uncharacterized protein</fullName>
    </submittedName>
</protein>
<reference evidence="1" key="1">
    <citation type="journal article" date="2021" name="Proc. Natl. Acad. Sci. U.S.A.">
        <title>A Catalog of Tens of Thousands of Viruses from Human Metagenomes Reveals Hidden Associations with Chronic Diseases.</title>
        <authorList>
            <person name="Tisza M.J."/>
            <person name="Buck C.B."/>
        </authorList>
    </citation>
    <scope>NUCLEOTIDE SEQUENCE</scope>
    <source>
        <strain evidence="1">CtqK313</strain>
    </source>
</reference>
<name>A0A8S5TAF1_9CAUD</name>